<evidence type="ECO:0000313" key="2">
    <source>
        <dbReference type="EMBL" id="VBB47770.1"/>
    </source>
</evidence>
<name>A0A653AI70_UNCDX</name>
<dbReference type="AlphaFoldDB" id="A0A653AI70"/>
<protein>
    <submittedName>
        <fullName evidence="2">Hydantoinase B/oxoprolinase</fullName>
    </submittedName>
</protein>
<dbReference type="GO" id="GO:0017168">
    <property type="term" value="F:5-oxoprolinase (ATP-hydrolyzing) activity"/>
    <property type="evidence" value="ECO:0007669"/>
    <property type="project" value="TreeGrafter"/>
</dbReference>
<dbReference type="GO" id="GO:0006749">
    <property type="term" value="P:glutathione metabolic process"/>
    <property type="evidence" value="ECO:0007669"/>
    <property type="project" value="TreeGrafter"/>
</dbReference>
<sequence>MGRTFDPVTLEILWRRLISIVDEADSSVSRTAFSSLLRDAHDYTCMFTDSRGRELAQGTFATPGQSGAMALGIKRLVERIPLASHRDGDVYITNDPWALAGHLNDVCVMSPIFYEGRLAAFTACVFHHSDIGGRVSSDNHDVFEDGLFIPLVKLYDGGVVNEAVLEMIRWNVRTPDEVIGDIRSQIAANHVCSRKICQMLAEYEMDNLDDLADEIIGRTEKSIRAAIAKVPDGVYRAEGIVEQMEGKGDVVIKAAVEVRGSDIHVDLEGSSPQVDWGGNVVYNFTYAYVFMAVKSIFDPDIPNNDGCAAPIHLTAPEGSVVNCRFPAAVAARMQIGHFVTEIIYRALAEAVPARVIAGSGGTPATMNVFYGRRKDGHPWHSVIIRGGGMGASASEDGNYVYIFPANGANTPVEIFESDTPLIVERRELLPDSGGPGRAKGGLGRRVVFRVPDDAYAPLPPVKLGIQSGRYRYPPEGLFGGLPGGKARFLVNEEQGNPYGLTQLKPGDVVTMDAAGGGGYGPPHEREPERVLADVQNGYVTIGAAREKYGVVIDLQTLALDLAATEALRARLAGAGKVDR</sequence>
<feature type="domain" description="Hydantoinase B/oxoprolinase" evidence="1">
    <location>
        <begin position="6"/>
        <end position="522"/>
    </location>
</feature>
<dbReference type="GO" id="GO:0005829">
    <property type="term" value="C:cytosol"/>
    <property type="evidence" value="ECO:0007669"/>
    <property type="project" value="TreeGrafter"/>
</dbReference>
<organism evidence="2">
    <name type="scientific">Uncultured Desulfatiglans sp</name>
    <dbReference type="NCBI Taxonomy" id="1748965"/>
    <lineage>
        <taxon>Bacteria</taxon>
        <taxon>Pseudomonadati</taxon>
        <taxon>Thermodesulfobacteriota</taxon>
        <taxon>Desulfobacteria</taxon>
        <taxon>Desulfatiglandales</taxon>
        <taxon>Desulfatiglandaceae</taxon>
        <taxon>Desulfatiglans</taxon>
        <taxon>environmental samples</taxon>
    </lineage>
</organism>
<proteinExistence type="predicted"/>
<dbReference type="InterPro" id="IPR045079">
    <property type="entry name" value="Oxoprolinase-like"/>
</dbReference>
<evidence type="ECO:0000259" key="1">
    <source>
        <dbReference type="Pfam" id="PF02538"/>
    </source>
</evidence>
<accession>A0A653AI70</accession>
<gene>
    <name evidence="2" type="ORF">TRIP_B50565</name>
</gene>
<reference evidence="2" key="1">
    <citation type="submission" date="2018-07" db="EMBL/GenBank/DDBJ databases">
        <authorList>
            <consortium name="Genoscope - CEA"/>
            <person name="William W."/>
        </authorList>
    </citation>
    <scope>NUCLEOTIDE SEQUENCE</scope>
    <source>
        <strain evidence="2">IK1</strain>
    </source>
</reference>
<dbReference type="PANTHER" id="PTHR11365:SF23">
    <property type="entry name" value="HYPOTHETICAL 5-OXOPROLINASE (EUROFUNG)-RELATED"/>
    <property type="match status" value="1"/>
</dbReference>
<dbReference type="PANTHER" id="PTHR11365">
    <property type="entry name" value="5-OXOPROLINASE RELATED"/>
    <property type="match status" value="1"/>
</dbReference>
<dbReference type="EMBL" id="UPXX01000032">
    <property type="protein sequence ID" value="VBB47770.1"/>
    <property type="molecule type" value="Genomic_DNA"/>
</dbReference>
<dbReference type="Pfam" id="PF02538">
    <property type="entry name" value="Hydantoinase_B"/>
    <property type="match status" value="1"/>
</dbReference>
<dbReference type="InterPro" id="IPR003692">
    <property type="entry name" value="Hydantoinase_B"/>
</dbReference>